<feature type="transmembrane region" description="Helical" evidence="7">
    <location>
        <begin position="165"/>
        <end position="183"/>
    </location>
</feature>
<feature type="transmembrane region" description="Helical" evidence="7">
    <location>
        <begin position="47"/>
        <end position="67"/>
    </location>
</feature>
<evidence type="ECO:0000313" key="8">
    <source>
        <dbReference type="EMBL" id="MDI1490684.1"/>
    </source>
</evidence>
<evidence type="ECO:0000256" key="1">
    <source>
        <dbReference type="ARBA" id="ARBA00003420"/>
    </source>
</evidence>
<dbReference type="AlphaFoldDB" id="A0AA43QSD5"/>
<feature type="transmembrane region" description="Helical" evidence="7">
    <location>
        <begin position="234"/>
        <end position="253"/>
    </location>
</feature>
<keyword evidence="4 7" id="KW-0812">Transmembrane</keyword>
<keyword evidence="7" id="KW-0813">Transport</keyword>
<evidence type="ECO:0000256" key="3">
    <source>
        <dbReference type="ARBA" id="ARBA00011182"/>
    </source>
</evidence>
<dbReference type="GO" id="GO:0030659">
    <property type="term" value="C:cytoplasmic vesicle membrane"/>
    <property type="evidence" value="ECO:0007669"/>
    <property type="project" value="UniProtKB-SubCell"/>
</dbReference>
<comment type="function">
    <text evidence="1 7">Involved in the import of GDP-mannose from the cytoplasm into the Golgi lumen.</text>
</comment>
<dbReference type="Proteomes" id="UP001161017">
    <property type="component" value="Unassembled WGS sequence"/>
</dbReference>
<dbReference type="GO" id="GO:0005789">
    <property type="term" value="C:endoplasmic reticulum membrane"/>
    <property type="evidence" value="ECO:0007669"/>
    <property type="project" value="UniProtKB-SubCell"/>
</dbReference>
<evidence type="ECO:0000256" key="5">
    <source>
        <dbReference type="ARBA" id="ARBA00022989"/>
    </source>
</evidence>
<feature type="transmembrane region" description="Helical" evidence="7">
    <location>
        <begin position="138"/>
        <end position="158"/>
    </location>
</feature>
<comment type="subcellular location">
    <subcellularLocation>
        <location evidence="7">Golgi apparatus membrane</location>
        <topology evidence="7">Multi-pass membrane protein</topology>
    </subcellularLocation>
    <subcellularLocation>
        <location evidence="7">Cytoplasmic vesicle membrane</location>
        <topology evidence="7">Multi-pass membrane protein</topology>
    </subcellularLocation>
    <subcellularLocation>
        <location evidence="7">Endoplasmic reticulum membrane</location>
        <topology evidence="7">Multi-pass membrane protein</topology>
    </subcellularLocation>
</comment>
<evidence type="ECO:0000256" key="7">
    <source>
        <dbReference type="RuleBase" id="RU367097"/>
    </source>
</evidence>
<sequence>MSDTELEDRSKSKDLEKDAADGITPQTPIVVTKDHAAPDPLARAKMLMWMGINTLATVFIVFCNKAIFSDPSFGQCQAAFAAFHFTITGLTLYILSRPGLNMFSPKYISVASMMPLAIAMAMNIVGMNLSLQISTITFYQITRVMLTPTVAVINFFFYKKSIPRMAAYALIPMCFGVALISYYDVKPPPPPGAPIKETGALGVIVAFGSVFISGVYTVWVGTYQRKYEVNGFQLLYNQAPIGAVVLLYVVPWTDKFPALDKAPVSVWYLILFSGFLASLINVS</sequence>
<dbReference type="PANTHER" id="PTHR11132">
    <property type="entry name" value="SOLUTE CARRIER FAMILY 35"/>
    <property type="match status" value="1"/>
</dbReference>
<proteinExistence type="inferred from homology"/>
<keyword evidence="7" id="KW-0968">Cytoplasmic vesicle</keyword>
<protein>
    <recommendedName>
        <fullName evidence="7">GDP-mannose transporter</fullName>
        <shortName evidence="7">GMT</shortName>
    </recommendedName>
</protein>
<keyword evidence="5 7" id="KW-1133">Transmembrane helix</keyword>
<accession>A0AA43QSD5</accession>
<feature type="transmembrane region" description="Helical" evidence="7">
    <location>
        <begin position="79"/>
        <end position="95"/>
    </location>
</feature>
<feature type="transmembrane region" description="Helical" evidence="7">
    <location>
        <begin position="107"/>
        <end position="126"/>
    </location>
</feature>
<evidence type="ECO:0000256" key="6">
    <source>
        <dbReference type="ARBA" id="ARBA00023136"/>
    </source>
</evidence>
<keyword evidence="7" id="KW-0333">Golgi apparatus</keyword>
<keyword evidence="7" id="KW-0256">Endoplasmic reticulum</keyword>
<comment type="similarity">
    <text evidence="2 7">Belongs to the TPT transporter family. SLC35D subfamily.</text>
</comment>
<dbReference type="GO" id="GO:0000139">
    <property type="term" value="C:Golgi membrane"/>
    <property type="evidence" value="ECO:0007669"/>
    <property type="project" value="UniProtKB-SubCell"/>
</dbReference>
<organism evidence="8 9">
    <name type="scientific">Ramalina farinacea</name>
    <dbReference type="NCBI Taxonomy" id="258253"/>
    <lineage>
        <taxon>Eukaryota</taxon>
        <taxon>Fungi</taxon>
        <taxon>Dikarya</taxon>
        <taxon>Ascomycota</taxon>
        <taxon>Pezizomycotina</taxon>
        <taxon>Lecanoromycetes</taxon>
        <taxon>OSLEUM clade</taxon>
        <taxon>Lecanoromycetidae</taxon>
        <taxon>Lecanorales</taxon>
        <taxon>Lecanorineae</taxon>
        <taxon>Ramalinaceae</taxon>
        <taxon>Ramalina</taxon>
    </lineage>
</organism>
<evidence type="ECO:0000256" key="2">
    <source>
        <dbReference type="ARBA" id="ARBA00010425"/>
    </source>
</evidence>
<evidence type="ECO:0000313" key="9">
    <source>
        <dbReference type="Proteomes" id="UP001161017"/>
    </source>
</evidence>
<evidence type="ECO:0000256" key="4">
    <source>
        <dbReference type="ARBA" id="ARBA00022692"/>
    </source>
</evidence>
<keyword evidence="9" id="KW-1185">Reference proteome</keyword>
<keyword evidence="6 7" id="KW-0472">Membrane</keyword>
<feature type="transmembrane region" description="Helical" evidence="7">
    <location>
        <begin position="265"/>
        <end position="282"/>
    </location>
</feature>
<dbReference type="EMBL" id="JAPUFD010000012">
    <property type="protein sequence ID" value="MDI1490684.1"/>
    <property type="molecule type" value="Genomic_DNA"/>
</dbReference>
<comment type="caution">
    <text evidence="8">The sequence shown here is derived from an EMBL/GenBank/DDBJ whole genome shotgun (WGS) entry which is preliminary data.</text>
</comment>
<dbReference type="InterPro" id="IPR050186">
    <property type="entry name" value="TPT_transporter"/>
</dbReference>
<comment type="subunit">
    <text evidence="3 7">Homooligomer.</text>
</comment>
<name>A0AA43QSD5_9LECA</name>
<feature type="transmembrane region" description="Helical" evidence="7">
    <location>
        <begin position="203"/>
        <end position="222"/>
    </location>
</feature>
<keyword evidence="7" id="KW-0762">Sugar transport</keyword>
<reference evidence="8" key="1">
    <citation type="journal article" date="2023" name="Genome Biol. Evol.">
        <title>First Whole Genome Sequence and Flow Cytometry Genome Size Data for the Lichen-Forming Fungus Ramalina farinacea (Ascomycota).</title>
        <authorList>
            <person name="Llewellyn T."/>
            <person name="Mian S."/>
            <person name="Hill R."/>
            <person name="Leitch I.J."/>
            <person name="Gaya E."/>
        </authorList>
    </citation>
    <scope>NUCLEOTIDE SEQUENCE</scope>
    <source>
        <strain evidence="8">LIQ254RAFAR</strain>
    </source>
</reference>
<gene>
    <name evidence="8" type="ORF">OHK93_001888</name>
</gene>